<name>A0A127M5L4_9GAMM</name>
<dbReference type="SUPFAM" id="SSF56214">
    <property type="entry name" value="4'-phosphopantetheinyl transferase"/>
    <property type="match status" value="2"/>
</dbReference>
<dbReference type="GO" id="GO:0008897">
    <property type="term" value="F:holo-[acyl-carrier-protein] synthase activity"/>
    <property type="evidence" value="ECO:0007669"/>
    <property type="project" value="InterPro"/>
</dbReference>
<evidence type="ECO:0000256" key="2">
    <source>
        <dbReference type="ARBA" id="ARBA00022679"/>
    </source>
</evidence>
<evidence type="ECO:0000313" key="6">
    <source>
        <dbReference type="Proteomes" id="UP000074119"/>
    </source>
</evidence>
<organism evidence="5 6">
    <name type="scientific">Zhongshania aliphaticivorans</name>
    <dbReference type="NCBI Taxonomy" id="1470434"/>
    <lineage>
        <taxon>Bacteria</taxon>
        <taxon>Pseudomonadati</taxon>
        <taxon>Pseudomonadota</taxon>
        <taxon>Gammaproteobacteria</taxon>
        <taxon>Cellvibrionales</taxon>
        <taxon>Spongiibacteraceae</taxon>
        <taxon>Zhongshania</taxon>
    </lineage>
</organism>
<comment type="similarity">
    <text evidence="1">Belongs to the P-Pant transferase superfamily. Gsp/Sfp/HetI/AcpT family.</text>
</comment>
<dbReference type="Pfam" id="PF01648">
    <property type="entry name" value="ACPS"/>
    <property type="match status" value="1"/>
</dbReference>
<gene>
    <name evidence="5" type="ORF">AZF00_09425</name>
</gene>
<dbReference type="AlphaFoldDB" id="A0A127M5L4"/>
<dbReference type="STRING" id="1470434.AZF00_09425"/>
<accession>A0A127M5L4</accession>
<evidence type="ECO:0000259" key="4">
    <source>
        <dbReference type="Pfam" id="PF22624"/>
    </source>
</evidence>
<dbReference type="InterPro" id="IPR050559">
    <property type="entry name" value="P-Pant_transferase_sf"/>
</dbReference>
<dbReference type="GO" id="GO:0019878">
    <property type="term" value="P:lysine biosynthetic process via aminoadipic acid"/>
    <property type="evidence" value="ECO:0007669"/>
    <property type="project" value="TreeGrafter"/>
</dbReference>
<dbReference type="Proteomes" id="UP000074119">
    <property type="component" value="Chromosome"/>
</dbReference>
<dbReference type="PANTHER" id="PTHR12215">
    <property type="entry name" value="PHOSPHOPANTETHEINE TRANSFERASE"/>
    <property type="match status" value="1"/>
</dbReference>
<proteinExistence type="inferred from homology"/>
<evidence type="ECO:0000313" key="5">
    <source>
        <dbReference type="EMBL" id="AMO68507.1"/>
    </source>
</evidence>
<evidence type="ECO:0000256" key="1">
    <source>
        <dbReference type="ARBA" id="ARBA00010990"/>
    </source>
</evidence>
<protein>
    <submittedName>
        <fullName evidence="5">Uncharacterized protein</fullName>
    </submittedName>
</protein>
<dbReference type="RefSeq" id="WP_008250082.1">
    <property type="nucleotide sequence ID" value="NZ_CP014544.1"/>
</dbReference>
<dbReference type="Pfam" id="PF22624">
    <property type="entry name" value="AASDHPPT_N"/>
    <property type="match status" value="1"/>
</dbReference>
<dbReference type="EMBL" id="CP014544">
    <property type="protein sequence ID" value="AMO68507.1"/>
    <property type="molecule type" value="Genomic_DNA"/>
</dbReference>
<reference evidence="5 6" key="1">
    <citation type="submission" date="2015-12" db="EMBL/GenBank/DDBJ databases">
        <authorList>
            <person name="Shamseldin A."/>
            <person name="Moawad H."/>
            <person name="Abd El-Rahim W.M."/>
            <person name="Sadowsky M.J."/>
        </authorList>
    </citation>
    <scope>NUCLEOTIDE SEQUENCE [LARGE SCALE GENOMIC DNA]</scope>
    <source>
        <strain evidence="5 6">SM2</strain>
    </source>
</reference>
<sequence length="267" mass="29852">MTSALRRSLSAGVVDVWFSFTNDNRLKTVQKDYEEMLSQSELEQYQQLKHVDNGWDYLVSRALLRTVLAEYCELSPQEIEFQVNDFGKPELSNSSVSPIIQFNTAHTSGLTVCVVTHDNAIGVDVECRAENPGILDVAEDYFSALELQALKSRDEAQQLNYFYRYWTLKEAYIKARGEGLSIPLHDFSVVLGNDGEFLEFFGPDAESWDFRLLGQNAAYTAALSMNGRIAGLNFFHSVPLGPQSVQSAADAFDQGSAPAGDRRRRIG</sequence>
<feature type="domain" description="4'-phosphopantetheinyl transferase" evidence="3">
    <location>
        <begin position="120"/>
        <end position="222"/>
    </location>
</feature>
<evidence type="ECO:0000259" key="3">
    <source>
        <dbReference type="Pfam" id="PF01648"/>
    </source>
</evidence>
<dbReference type="GO" id="GO:0005829">
    <property type="term" value="C:cytosol"/>
    <property type="evidence" value="ECO:0007669"/>
    <property type="project" value="TreeGrafter"/>
</dbReference>
<dbReference type="GO" id="GO:0000287">
    <property type="term" value="F:magnesium ion binding"/>
    <property type="evidence" value="ECO:0007669"/>
    <property type="project" value="InterPro"/>
</dbReference>
<dbReference type="InterPro" id="IPR037143">
    <property type="entry name" value="4-PPantetheinyl_Trfase_dom_sf"/>
</dbReference>
<feature type="domain" description="4'-phosphopantetheinyl transferase N-terminal" evidence="4">
    <location>
        <begin position="35"/>
        <end position="114"/>
    </location>
</feature>
<dbReference type="InterPro" id="IPR008278">
    <property type="entry name" value="4-PPantetheinyl_Trfase_dom"/>
</dbReference>
<dbReference type="PANTHER" id="PTHR12215:SF15">
    <property type="entry name" value="4'-PHOSPHOPANTETHEINYL TRANSFERASE SUPERFAMILY-RELATED"/>
    <property type="match status" value="1"/>
</dbReference>
<keyword evidence="2" id="KW-0808">Transferase</keyword>
<dbReference type="InterPro" id="IPR055066">
    <property type="entry name" value="AASDHPPT_N"/>
</dbReference>
<dbReference type="KEGG" id="zal:AZF00_09425"/>
<dbReference type="Gene3D" id="3.90.470.20">
    <property type="entry name" value="4'-phosphopantetheinyl transferase domain"/>
    <property type="match status" value="2"/>
</dbReference>